<dbReference type="InterPro" id="IPR036415">
    <property type="entry name" value="Lamin_tail_dom_sf"/>
</dbReference>
<evidence type="ECO:0000259" key="5">
    <source>
        <dbReference type="PROSITE" id="PS51841"/>
    </source>
</evidence>
<comment type="caution">
    <text evidence="6">The sequence shown here is derived from an EMBL/GenBank/DDBJ whole genome shotgun (WGS) entry which is preliminary data.</text>
</comment>
<evidence type="ECO:0000256" key="1">
    <source>
        <dbReference type="ARBA" id="ARBA00004123"/>
    </source>
</evidence>
<protein>
    <submittedName>
        <fullName evidence="6">Uncharacterized protein LOC128384081</fullName>
    </submittedName>
</protein>
<organism evidence="6 7">
    <name type="scientific">Scomber scombrus</name>
    <name type="common">Atlantic mackerel</name>
    <name type="synonym">Scomber vernalis</name>
    <dbReference type="NCBI Taxonomy" id="13677"/>
    <lineage>
        <taxon>Eukaryota</taxon>
        <taxon>Metazoa</taxon>
        <taxon>Chordata</taxon>
        <taxon>Craniata</taxon>
        <taxon>Vertebrata</taxon>
        <taxon>Euteleostomi</taxon>
        <taxon>Actinopterygii</taxon>
        <taxon>Neopterygii</taxon>
        <taxon>Teleostei</taxon>
        <taxon>Neoteleostei</taxon>
        <taxon>Acanthomorphata</taxon>
        <taxon>Pelagiaria</taxon>
        <taxon>Scombriformes</taxon>
        <taxon>Scombridae</taxon>
        <taxon>Scomber</taxon>
    </lineage>
</organism>
<dbReference type="GO" id="GO:0005200">
    <property type="term" value="F:structural constituent of cytoskeleton"/>
    <property type="evidence" value="ECO:0007669"/>
    <property type="project" value="TreeGrafter"/>
</dbReference>
<name>A0AAV1QG85_SCOSC</name>
<feature type="non-terminal residue" evidence="6">
    <location>
        <position position="304"/>
    </location>
</feature>
<keyword evidence="2" id="KW-0175">Coiled coil</keyword>
<feature type="domain" description="LTD" evidence="5">
    <location>
        <begin position="67"/>
        <end position="185"/>
    </location>
</feature>
<dbReference type="PANTHER" id="PTHR45721:SF11">
    <property type="entry name" value="LAMIN DM0-RELATED"/>
    <property type="match status" value="1"/>
</dbReference>
<accession>A0AAV1QG85</accession>
<dbReference type="Proteomes" id="UP001314229">
    <property type="component" value="Unassembled WGS sequence"/>
</dbReference>
<dbReference type="SUPFAM" id="SSF74853">
    <property type="entry name" value="Lamin A/C globular tail domain"/>
    <property type="match status" value="2"/>
</dbReference>
<dbReference type="GO" id="GO:0090435">
    <property type="term" value="P:protein localization to nuclear envelope"/>
    <property type="evidence" value="ECO:0007669"/>
    <property type="project" value="TreeGrafter"/>
</dbReference>
<dbReference type="AlphaFoldDB" id="A0AAV1QG85"/>
<evidence type="ECO:0000313" key="6">
    <source>
        <dbReference type="EMBL" id="CAK6983138.1"/>
    </source>
</evidence>
<dbReference type="GO" id="GO:0007097">
    <property type="term" value="P:nuclear migration"/>
    <property type="evidence" value="ECO:0007669"/>
    <property type="project" value="TreeGrafter"/>
</dbReference>
<evidence type="ECO:0000256" key="4">
    <source>
        <dbReference type="SAM" id="MobiDB-lite"/>
    </source>
</evidence>
<dbReference type="PANTHER" id="PTHR45721">
    <property type="entry name" value="LAMIN DM0-RELATED"/>
    <property type="match status" value="1"/>
</dbReference>
<dbReference type="EMBL" id="CAWUFR010001207">
    <property type="protein sequence ID" value="CAK6983138.1"/>
    <property type="molecule type" value="Genomic_DNA"/>
</dbReference>
<evidence type="ECO:0000256" key="2">
    <source>
        <dbReference type="ARBA" id="ARBA00023054"/>
    </source>
</evidence>
<proteinExistence type="predicted"/>
<keyword evidence="7" id="KW-1185">Reference proteome</keyword>
<dbReference type="GO" id="GO:0051664">
    <property type="term" value="P:nuclear pore localization"/>
    <property type="evidence" value="ECO:0007669"/>
    <property type="project" value="TreeGrafter"/>
</dbReference>
<comment type="subcellular location">
    <subcellularLocation>
        <location evidence="1">Nucleus</location>
    </subcellularLocation>
</comment>
<dbReference type="GO" id="GO:0031507">
    <property type="term" value="P:heterochromatin formation"/>
    <property type="evidence" value="ECO:0007669"/>
    <property type="project" value="TreeGrafter"/>
</dbReference>
<gene>
    <name evidence="6" type="ORF">FSCOSCO3_A036718</name>
</gene>
<feature type="compositionally biased region" description="Basic and acidic residues" evidence="4">
    <location>
        <begin position="189"/>
        <end position="201"/>
    </location>
</feature>
<keyword evidence="3" id="KW-0539">Nucleus</keyword>
<dbReference type="GO" id="GO:0005652">
    <property type="term" value="C:nuclear lamina"/>
    <property type="evidence" value="ECO:0007669"/>
    <property type="project" value="TreeGrafter"/>
</dbReference>
<dbReference type="GO" id="GO:0006998">
    <property type="term" value="P:nuclear envelope organization"/>
    <property type="evidence" value="ECO:0007669"/>
    <property type="project" value="TreeGrafter"/>
</dbReference>
<evidence type="ECO:0000256" key="3">
    <source>
        <dbReference type="ARBA" id="ARBA00023242"/>
    </source>
</evidence>
<sequence>MYTFEKSIKLKAEKSVYIRVSGFGIHSPPSDLIWNDLRRWAKGDKLIVELINCHGEIVKTTEWQDVSKQNTNLANKNSTEVFVEFDPDGKYLRLTNKSKEELKLEGWKLRVKLNDQNPIMFTFGESITLRAKRSVTIWVDGCGPCSPGPSDLKWKDLRRWDKGDKLLVELINCHEEIVKTTEVGDEEEQQRKEQAEQEKEVESLKMELQKKQEEFETKTKEWEETQDELLKEKQNREEEVKELKDQLDLKQKQIENKQAECDLLMKLQQLHEENQRRERDLQTLKENLETKTKELEKIKAGWFK</sequence>
<dbReference type="PROSITE" id="PS51841">
    <property type="entry name" value="LTD"/>
    <property type="match status" value="1"/>
</dbReference>
<evidence type="ECO:0000313" key="7">
    <source>
        <dbReference type="Proteomes" id="UP001314229"/>
    </source>
</evidence>
<reference evidence="6 7" key="1">
    <citation type="submission" date="2024-01" db="EMBL/GenBank/DDBJ databases">
        <authorList>
            <person name="Alioto T."/>
            <person name="Alioto T."/>
            <person name="Gomez Garrido J."/>
        </authorList>
    </citation>
    <scope>NUCLEOTIDE SEQUENCE [LARGE SCALE GENOMIC DNA]</scope>
</reference>
<dbReference type="InterPro" id="IPR001322">
    <property type="entry name" value="Lamin_tail_dom"/>
</dbReference>
<dbReference type="Gene3D" id="2.60.40.1260">
    <property type="entry name" value="Lamin Tail domain"/>
    <property type="match status" value="2"/>
</dbReference>
<feature type="region of interest" description="Disordered" evidence="4">
    <location>
        <begin position="182"/>
        <end position="201"/>
    </location>
</feature>
<dbReference type="Pfam" id="PF00932">
    <property type="entry name" value="LTD"/>
    <property type="match status" value="1"/>
</dbReference>